<dbReference type="Gene3D" id="3.40.50.150">
    <property type="entry name" value="Vaccinia Virus protein VP39"/>
    <property type="match status" value="1"/>
</dbReference>
<keyword evidence="3" id="KW-1185">Reference proteome</keyword>
<name>A0A9Q9ELV6_9PEZI</name>
<keyword evidence="2" id="KW-0489">Methyltransferase</keyword>
<dbReference type="GO" id="GO:0008168">
    <property type="term" value="F:methyltransferase activity"/>
    <property type="evidence" value="ECO:0007669"/>
    <property type="project" value="UniProtKB-KW"/>
</dbReference>
<keyword evidence="2" id="KW-0808">Transferase</keyword>
<dbReference type="Pfam" id="PF13489">
    <property type="entry name" value="Methyltransf_23"/>
    <property type="match status" value="1"/>
</dbReference>
<evidence type="ECO:0000256" key="1">
    <source>
        <dbReference type="SAM" id="MobiDB-lite"/>
    </source>
</evidence>
<feature type="compositionally biased region" description="Polar residues" evidence="1">
    <location>
        <begin position="1"/>
        <end position="10"/>
    </location>
</feature>
<dbReference type="EMBL" id="CP099424">
    <property type="protein sequence ID" value="USW55440.1"/>
    <property type="molecule type" value="Genomic_DNA"/>
</dbReference>
<dbReference type="PANTHER" id="PTHR43591">
    <property type="entry name" value="METHYLTRANSFERASE"/>
    <property type="match status" value="1"/>
</dbReference>
<gene>
    <name evidence="2" type="ORF">Slin15195_G087590</name>
</gene>
<dbReference type="GO" id="GO:0032259">
    <property type="term" value="P:methylation"/>
    <property type="evidence" value="ECO:0007669"/>
    <property type="project" value="UniProtKB-KW"/>
</dbReference>
<feature type="region of interest" description="Disordered" evidence="1">
    <location>
        <begin position="1"/>
        <end position="26"/>
    </location>
</feature>
<dbReference type="SUPFAM" id="SSF53335">
    <property type="entry name" value="S-adenosyl-L-methionine-dependent methyltransferases"/>
    <property type="match status" value="1"/>
</dbReference>
<dbReference type="Proteomes" id="UP001056384">
    <property type="component" value="Chromosome 7"/>
</dbReference>
<proteinExistence type="predicted"/>
<dbReference type="AlphaFoldDB" id="A0A9Q9ELV6"/>
<reference evidence="2" key="1">
    <citation type="submission" date="2022-06" db="EMBL/GenBank/DDBJ databases">
        <title>Complete genome sequences of two strains of the flax pathogen Septoria linicola.</title>
        <authorList>
            <person name="Lapalu N."/>
            <person name="Simon A."/>
            <person name="Demenou B."/>
            <person name="Paumier D."/>
            <person name="Guillot M.-P."/>
            <person name="Gout L."/>
            <person name="Valade R."/>
        </authorList>
    </citation>
    <scope>NUCLEOTIDE SEQUENCE</scope>
    <source>
        <strain evidence="2">SE15195</strain>
    </source>
</reference>
<dbReference type="CDD" id="cd02440">
    <property type="entry name" value="AdoMet_MTases"/>
    <property type="match status" value="1"/>
</dbReference>
<dbReference type="OrthoDB" id="417697at2759"/>
<evidence type="ECO:0000313" key="3">
    <source>
        <dbReference type="Proteomes" id="UP001056384"/>
    </source>
</evidence>
<feature type="compositionally biased region" description="Acidic residues" evidence="1">
    <location>
        <begin position="560"/>
        <end position="578"/>
    </location>
</feature>
<organism evidence="2 3">
    <name type="scientific">Septoria linicola</name>
    <dbReference type="NCBI Taxonomy" id="215465"/>
    <lineage>
        <taxon>Eukaryota</taxon>
        <taxon>Fungi</taxon>
        <taxon>Dikarya</taxon>
        <taxon>Ascomycota</taxon>
        <taxon>Pezizomycotina</taxon>
        <taxon>Dothideomycetes</taxon>
        <taxon>Dothideomycetidae</taxon>
        <taxon>Mycosphaerellales</taxon>
        <taxon>Mycosphaerellaceae</taxon>
        <taxon>Septoria</taxon>
    </lineage>
</organism>
<dbReference type="InterPro" id="IPR029063">
    <property type="entry name" value="SAM-dependent_MTases_sf"/>
</dbReference>
<protein>
    <submittedName>
        <fullName evidence="2">S-adenosyl-L-methionine-dependent methyltransferase</fullName>
    </submittedName>
</protein>
<accession>A0A9Q9ELV6</accession>
<dbReference type="PANTHER" id="PTHR43591:SF96">
    <property type="entry name" value="PUTATIVE-RELATED"/>
    <property type="match status" value="1"/>
</dbReference>
<evidence type="ECO:0000313" key="2">
    <source>
        <dbReference type="EMBL" id="USW55440.1"/>
    </source>
</evidence>
<sequence length="762" mass="85079">MALQIDTQASGIPGDKTPPSRPDSAIDLNDDYVLTRDAAASARLNLSHYVWQSSFGYNLHPRIQTAIDGREHLHVADIGTGTGIWLLDMAQQLPPSTQLDGLDISFGQMPPREWLPKNIQLRLVDIFRPPTEDLIEKYDVIHIRHFVCVVKENDPAPLLKNLLRMLKPGGWLQWDEWDVLNRHFVKASPSNSQSNIDKLEEEFANMRRYTPRPEWPPRLDEYFLVQNVQQVATEKRLSSIGHLPFMHDLSLLVFQELIDGAELKGLIDATRLRRGKADAMLPMPKRQRIESSAQPGQPFQAPHGILPGITGPEANIFRQQHRPVYTNLSNGMRAQQPHMPGHYHSTRAPSIPYQLPDAYPPPLPPMAPPQTTYQPNPIPHGVTIPSTIDMIAGLGVSTLREMLLELANNDLTGRALSLLVNHHIAQQQGEQARVINFDSYSKSAWHAISTQYSRLSGSKQYEKSWEVTEEVVQYIQSVAEQLAKTILLSGDTLGHEVRKQFQSQYALSEIMTSILSAMTGYERESAGYNVSEPRKGTLLEKMEWVEAEAASYIIGWIGRDEEEGDEDEDQDEEEDEKKDDEGGQDGGVNVHQEDPQIVDADDYGPIDPVSAHVFNYSACLGEVDYIITREYASLSGSGQYDISCKACTEIEAQIQRIQPNVALVFSNVPRRKVLDVLVNIGNAVVSSEGDVIASEVRKHFQYSTTIDTIISIIRAIPARDRKMMGQEGSMIAALKDLMQEAASYGIASFSDLNTAIALLGGK</sequence>
<feature type="region of interest" description="Disordered" evidence="1">
    <location>
        <begin position="556"/>
        <end position="602"/>
    </location>
</feature>